<proteinExistence type="predicted"/>
<organism evidence="1 2">
    <name type="scientific">Candidatus Collierbacteria bacterium CG17_big_fil_post_rev_8_21_14_2_50_45_7</name>
    <dbReference type="NCBI Taxonomy" id="1974536"/>
    <lineage>
        <taxon>Bacteria</taxon>
        <taxon>Candidatus Collieribacteriota</taxon>
    </lineage>
</organism>
<dbReference type="Proteomes" id="UP000230556">
    <property type="component" value="Unassembled WGS sequence"/>
</dbReference>
<protein>
    <submittedName>
        <fullName evidence="1">Uncharacterized protein</fullName>
    </submittedName>
</protein>
<name>A0A2M7FP29_9BACT</name>
<dbReference type="AlphaFoldDB" id="A0A2M7FP29"/>
<feature type="non-terminal residue" evidence="1">
    <location>
        <position position="69"/>
    </location>
</feature>
<dbReference type="EMBL" id="PFFO01000135">
    <property type="protein sequence ID" value="PIW07224.1"/>
    <property type="molecule type" value="Genomic_DNA"/>
</dbReference>
<accession>A0A2M7FP29</accession>
<reference evidence="2" key="1">
    <citation type="submission" date="2017-09" db="EMBL/GenBank/DDBJ databases">
        <title>Depth-based differentiation of microbial function through sediment-hosted aquifers and enrichment of novel symbionts in the deep terrestrial subsurface.</title>
        <authorList>
            <person name="Probst A.J."/>
            <person name="Ladd B."/>
            <person name="Jarett J.K."/>
            <person name="Geller-Mcgrath D.E."/>
            <person name="Sieber C.M.K."/>
            <person name="Emerson J.B."/>
            <person name="Anantharaman K."/>
            <person name="Thomas B.C."/>
            <person name="Malmstrom R."/>
            <person name="Stieglmeier M."/>
            <person name="Klingl A."/>
            <person name="Woyke T."/>
            <person name="Ryan C.M."/>
            <person name="Banfield J.F."/>
        </authorList>
    </citation>
    <scope>NUCLEOTIDE SEQUENCE [LARGE SCALE GENOMIC DNA]</scope>
</reference>
<evidence type="ECO:0000313" key="2">
    <source>
        <dbReference type="Proteomes" id="UP000230556"/>
    </source>
</evidence>
<comment type="caution">
    <text evidence="1">The sequence shown here is derived from an EMBL/GenBank/DDBJ whole genome shotgun (WGS) entry which is preliminary data.</text>
</comment>
<sequence length="69" mass="7854">MTTPDFGRFEKMVAWAHDELDPYIAELIPNYTTAIMSLVLDQSMSTLHGRDLRAWNANSDMEPLGEPEL</sequence>
<gene>
    <name evidence="1" type="ORF">COW38_03165</name>
</gene>
<evidence type="ECO:0000313" key="1">
    <source>
        <dbReference type="EMBL" id="PIW07224.1"/>
    </source>
</evidence>